<dbReference type="Proteomes" id="UP000752696">
    <property type="component" value="Unassembled WGS sequence"/>
</dbReference>
<dbReference type="EMBL" id="CAJDYZ010010298">
    <property type="protein sequence ID" value="CAD1477827.1"/>
    <property type="molecule type" value="Genomic_DNA"/>
</dbReference>
<dbReference type="AlphaFoldDB" id="A0A6V7HEM3"/>
<organism evidence="1 2">
    <name type="scientific">Heterotrigona itama</name>
    <dbReference type="NCBI Taxonomy" id="395501"/>
    <lineage>
        <taxon>Eukaryota</taxon>
        <taxon>Metazoa</taxon>
        <taxon>Ecdysozoa</taxon>
        <taxon>Arthropoda</taxon>
        <taxon>Hexapoda</taxon>
        <taxon>Insecta</taxon>
        <taxon>Pterygota</taxon>
        <taxon>Neoptera</taxon>
        <taxon>Endopterygota</taxon>
        <taxon>Hymenoptera</taxon>
        <taxon>Apocrita</taxon>
        <taxon>Aculeata</taxon>
        <taxon>Apoidea</taxon>
        <taxon>Anthophila</taxon>
        <taxon>Apidae</taxon>
        <taxon>Heterotrigona</taxon>
    </lineage>
</organism>
<gene>
    <name evidence="1" type="ORF">MHI_LOCUS758593</name>
</gene>
<reference evidence="1" key="1">
    <citation type="submission" date="2020-07" db="EMBL/GenBank/DDBJ databases">
        <authorList>
            <person name="Nazaruddin N."/>
        </authorList>
    </citation>
    <scope>NUCLEOTIDE SEQUENCE</scope>
</reference>
<feature type="non-terminal residue" evidence="1">
    <location>
        <position position="1"/>
    </location>
</feature>
<sequence length="121" mass="13188">MVGLTVCGLPSLGEVARIGEQPRGNGTAQTLYRATRHQYPHHSCLVESIYTQRVRTNGTEPGATSKKKELKCKPQGPGAYAFVVRLITELIFEKLCLLRSACLPRGGSAWNSQFEGSAWGP</sequence>
<evidence type="ECO:0000313" key="2">
    <source>
        <dbReference type="Proteomes" id="UP000752696"/>
    </source>
</evidence>
<accession>A0A6V7HEM3</accession>
<comment type="caution">
    <text evidence="1">The sequence shown here is derived from an EMBL/GenBank/DDBJ whole genome shotgun (WGS) entry which is preliminary data.</text>
</comment>
<name>A0A6V7HEM3_9HYME</name>
<proteinExistence type="predicted"/>
<evidence type="ECO:0000313" key="1">
    <source>
        <dbReference type="EMBL" id="CAD1477827.1"/>
    </source>
</evidence>
<protein>
    <submittedName>
        <fullName evidence="1">Uncharacterized protein</fullName>
    </submittedName>
</protein>
<keyword evidence="2" id="KW-1185">Reference proteome</keyword>